<protein>
    <submittedName>
        <fullName evidence="1">Uncharacterized protein</fullName>
    </submittedName>
</protein>
<evidence type="ECO:0000313" key="1">
    <source>
        <dbReference type="EMBL" id="GKU97299.1"/>
    </source>
</evidence>
<dbReference type="AlphaFoldDB" id="A0AAV5IJH4"/>
<evidence type="ECO:0000313" key="2">
    <source>
        <dbReference type="Proteomes" id="UP001054252"/>
    </source>
</evidence>
<organism evidence="1 2">
    <name type="scientific">Rubroshorea leprosula</name>
    <dbReference type="NCBI Taxonomy" id="152421"/>
    <lineage>
        <taxon>Eukaryota</taxon>
        <taxon>Viridiplantae</taxon>
        <taxon>Streptophyta</taxon>
        <taxon>Embryophyta</taxon>
        <taxon>Tracheophyta</taxon>
        <taxon>Spermatophyta</taxon>
        <taxon>Magnoliopsida</taxon>
        <taxon>eudicotyledons</taxon>
        <taxon>Gunneridae</taxon>
        <taxon>Pentapetalae</taxon>
        <taxon>rosids</taxon>
        <taxon>malvids</taxon>
        <taxon>Malvales</taxon>
        <taxon>Dipterocarpaceae</taxon>
        <taxon>Rubroshorea</taxon>
    </lineage>
</organism>
<gene>
    <name evidence="1" type="ORF">SLEP1_g10464</name>
</gene>
<accession>A0AAV5IJH4</accession>
<proteinExistence type="predicted"/>
<sequence length="45" mass="4864">MVLPLLEFSSGPITGLLDPAEAPGVNRVASCNFSKFFLCFFPNLC</sequence>
<dbReference type="Proteomes" id="UP001054252">
    <property type="component" value="Unassembled WGS sequence"/>
</dbReference>
<dbReference type="EMBL" id="BPVZ01000011">
    <property type="protein sequence ID" value="GKU97299.1"/>
    <property type="molecule type" value="Genomic_DNA"/>
</dbReference>
<reference evidence="1 2" key="1">
    <citation type="journal article" date="2021" name="Commun. Biol.">
        <title>The genome of Shorea leprosula (Dipterocarpaceae) highlights the ecological relevance of drought in aseasonal tropical rainforests.</title>
        <authorList>
            <person name="Ng K.K.S."/>
            <person name="Kobayashi M.J."/>
            <person name="Fawcett J.A."/>
            <person name="Hatakeyama M."/>
            <person name="Paape T."/>
            <person name="Ng C.H."/>
            <person name="Ang C.C."/>
            <person name="Tnah L.H."/>
            <person name="Lee C.T."/>
            <person name="Nishiyama T."/>
            <person name="Sese J."/>
            <person name="O'Brien M.J."/>
            <person name="Copetti D."/>
            <person name="Mohd Noor M.I."/>
            <person name="Ong R.C."/>
            <person name="Putra M."/>
            <person name="Sireger I.Z."/>
            <person name="Indrioko S."/>
            <person name="Kosugi Y."/>
            <person name="Izuno A."/>
            <person name="Isagi Y."/>
            <person name="Lee S.L."/>
            <person name="Shimizu K.K."/>
        </authorList>
    </citation>
    <scope>NUCLEOTIDE SEQUENCE [LARGE SCALE GENOMIC DNA]</scope>
    <source>
        <strain evidence="1">214</strain>
    </source>
</reference>
<comment type="caution">
    <text evidence="1">The sequence shown here is derived from an EMBL/GenBank/DDBJ whole genome shotgun (WGS) entry which is preliminary data.</text>
</comment>
<name>A0AAV5IJH4_9ROSI</name>
<keyword evidence="2" id="KW-1185">Reference proteome</keyword>